<sequence length="52" mass="5394">RLKVIKAKTGAERMKAATAKASGGGGQVLKDLSPEAGAEAIFKLLQEEGVLR</sequence>
<dbReference type="EMBL" id="WTFN01000112">
    <property type="protein sequence ID" value="MWK59714.1"/>
    <property type="molecule type" value="Genomic_DNA"/>
</dbReference>
<gene>
    <name evidence="1" type="ORF">GO594_27315</name>
</gene>
<evidence type="ECO:0000313" key="1">
    <source>
        <dbReference type="EMBL" id="MWK59714.1"/>
    </source>
</evidence>
<organism evidence="1 2">
    <name type="scientific">Metapseudomonas otitidis</name>
    <dbReference type="NCBI Taxonomy" id="319939"/>
    <lineage>
        <taxon>Bacteria</taxon>
        <taxon>Pseudomonadati</taxon>
        <taxon>Pseudomonadota</taxon>
        <taxon>Gammaproteobacteria</taxon>
        <taxon>Pseudomonadales</taxon>
        <taxon>Pseudomonadaceae</taxon>
        <taxon>Metapseudomonas</taxon>
    </lineage>
</organism>
<name>A0A7X3HES0_9GAMM</name>
<dbReference type="AlphaFoldDB" id="A0A7X3HES0"/>
<proteinExistence type="predicted"/>
<feature type="non-terminal residue" evidence="1">
    <location>
        <position position="1"/>
    </location>
</feature>
<protein>
    <submittedName>
        <fullName evidence="1">Electron transfer flavoprotein subunit beta</fullName>
    </submittedName>
</protein>
<evidence type="ECO:0000313" key="2">
    <source>
        <dbReference type="Proteomes" id="UP000461288"/>
    </source>
</evidence>
<reference evidence="1 2" key="1">
    <citation type="submission" date="2019-12" db="EMBL/GenBank/DDBJ databases">
        <title>Draft genome sequence of Pseudomonas otitidis recovered from a chicken carcass.</title>
        <authorList>
            <person name="Vieira T.R."/>
            <person name="Oliviera E.F.C."/>
            <person name="Silva N.M.V."/>
            <person name="Sambrano G.E."/>
            <person name="Cibulski S.P."/>
            <person name="Cardoso M.R.I."/>
        </authorList>
    </citation>
    <scope>NUCLEOTIDE SEQUENCE [LARGE SCALE GENOMIC DNA]</scope>
    <source>
        <strain evidence="1 2">25_K</strain>
    </source>
</reference>
<accession>A0A7X3HES0</accession>
<comment type="caution">
    <text evidence="1">The sequence shown here is derived from an EMBL/GenBank/DDBJ whole genome shotgun (WGS) entry which is preliminary data.</text>
</comment>
<dbReference type="Proteomes" id="UP000461288">
    <property type="component" value="Unassembled WGS sequence"/>
</dbReference>